<protein>
    <submittedName>
        <fullName evidence="4">Predicted glycosyl hydrolase, GH43/DUF377 family</fullName>
    </submittedName>
</protein>
<keyword evidence="1" id="KW-0328">Glycosyltransferase</keyword>
<evidence type="ECO:0000313" key="4">
    <source>
        <dbReference type="EMBL" id="SEG84565.1"/>
    </source>
</evidence>
<evidence type="ECO:0000256" key="1">
    <source>
        <dbReference type="ARBA" id="ARBA00022676"/>
    </source>
</evidence>
<organism evidence="4 5">
    <name type="scientific">Actinacidiphila yanglinensis</name>
    <dbReference type="NCBI Taxonomy" id="310779"/>
    <lineage>
        <taxon>Bacteria</taxon>
        <taxon>Bacillati</taxon>
        <taxon>Actinomycetota</taxon>
        <taxon>Actinomycetes</taxon>
        <taxon>Kitasatosporales</taxon>
        <taxon>Streptomycetaceae</taxon>
        <taxon>Actinacidiphila</taxon>
    </lineage>
</organism>
<dbReference type="InterPro" id="IPR007184">
    <property type="entry name" value="Mannoside_phosphorylase"/>
</dbReference>
<comment type="similarity">
    <text evidence="3">Belongs to the glycosyl hydrolase 130 family.</text>
</comment>
<keyword evidence="4" id="KW-0378">Hydrolase</keyword>
<dbReference type="PANTHER" id="PTHR34106">
    <property type="entry name" value="GLYCOSIDASE"/>
    <property type="match status" value="1"/>
</dbReference>
<proteinExistence type="inferred from homology"/>
<dbReference type="InterPro" id="IPR023296">
    <property type="entry name" value="Glyco_hydro_beta-prop_sf"/>
</dbReference>
<dbReference type="EMBL" id="FNVU01000015">
    <property type="protein sequence ID" value="SEG84565.1"/>
    <property type="molecule type" value="Genomic_DNA"/>
</dbReference>
<name>A0A1H6DIQ6_9ACTN</name>
<keyword evidence="2" id="KW-0808">Transferase</keyword>
<dbReference type="SUPFAM" id="SSF75005">
    <property type="entry name" value="Arabinanase/levansucrase/invertase"/>
    <property type="match status" value="1"/>
</dbReference>
<dbReference type="Gene3D" id="2.115.10.20">
    <property type="entry name" value="Glycosyl hydrolase domain, family 43"/>
    <property type="match status" value="1"/>
</dbReference>
<dbReference type="PANTHER" id="PTHR34106:SF5">
    <property type="entry name" value="GLYCOSIDASE"/>
    <property type="match status" value="1"/>
</dbReference>
<dbReference type="Pfam" id="PF04041">
    <property type="entry name" value="Glyco_hydro_130"/>
    <property type="match status" value="1"/>
</dbReference>
<dbReference type="GO" id="GO:0016787">
    <property type="term" value="F:hydrolase activity"/>
    <property type="evidence" value="ECO:0007669"/>
    <property type="project" value="UniProtKB-KW"/>
</dbReference>
<reference evidence="4 5" key="1">
    <citation type="submission" date="2016-10" db="EMBL/GenBank/DDBJ databases">
        <authorList>
            <person name="de Groot N.N."/>
        </authorList>
    </citation>
    <scope>NUCLEOTIDE SEQUENCE [LARGE SCALE GENOMIC DNA]</scope>
    <source>
        <strain evidence="4 5">CGMCC 4.2023</strain>
    </source>
</reference>
<keyword evidence="5" id="KW-1185">Reference proteome</keyword>
<dbReference type="RefSeq" id="WP_103888932.1">
    <property type="nucleotide sequence ID" value="NZ_FNVU01000015.1"/>
</dbReference>
<accession>A0A1H6DIQ6</accession>
<evidence type="ECO:0000313" key="5">
    <source>
        <dbReference type="Proteomes" id="UP000236754"/>
    </source>
</evidence>
<sequence length="568" mass="61867">MRRTPEDPSAKIPRQRRIDAPRRTVLKLLVRALTVVGLLAASLLAGGGAAHADYTASNLPDWAIGPFTRQPQPDPAPVLSPTGTGWESAHVFNPGVVYRKGRFQMLYRGNGGGPDQIGLATSKDGLNFTRNANNPVITDNVLPYESGGVTDPRLYELHGTYYSFEAAYDWSNSPPQTIMETTSTDLVHWTKAVPIVQTNYDPAVVTDSNDTPVLMPTPYGPRYVMYYGDGDPAKGRFIAYSTDMKTWTHRTPINMNFPENYNPWEICVTVTDYKTVKDGPVNHNINMFVAGGLMSNGRWYYAISEVEFSGKNPTQQIGQLTDTALSPATPYEISGGTPNTEFMNSILFHNGQWYMYYGASDNVIALATSPLRTSKQAPFGSTGFETGQRLPDWVDKIDDNGGQSGGISNVVPYPGFGLTGPETGLRQETTHTGTNALLYSGAATGAPTDYAYTEIFDTSAHPPKIDANTTLSYWIYPQYTDNSTCMALDMVFRHGKALRDLGAVDQNGNKLNPAGQCGHLVLNQWNLVTAKIGAVAAGETPERIDLGYDQPGGDGSYRGYLDDISISG</sequence>
<dbReference type="Proteomes" id="UP000236754">
    <property type="component" value="Unassembled WGS sequence"/>
</dbReference>
<dbReference type="AlphaFoldDB" id="A0A1H6DIQ6"/>
<dbReference type="OrthoDB" id="9802600at2"/>
<evidence type="ECO:0000256" key="3">
    <source>
        <dbReference type="ARBA" id="ARBA00024356"/>
    </source>
</evidence>
<dbReference type="GO" id="GO:0016757">
    <property type="term" value="F:glycosyltransferase activity"/>
    <property type="evidence" value="ECO:0007669"/>
    <property type="project" value="UniProtKB-KW"/>
</dbReference>
<evidence type="ECO:0000256" key="2">
    <source>
        <dbReference type="ARBA" id="ARBA00022679"/>
    </source>
</evidence>
<gene>
    <name evidence="4" type="ORF">SAMN05216223_11596</name>
</gene>